<dbReference type="AlphaFoldDB" id="I3X500"/>
<reference evidence="1 2" key="1">
    <citation type="journal article" date="2012" name="J. Bacteriol.">
        <title>Complete genome sequence of the broad-host-range strain Sinorhizobium fredii USDA257.</title>
        <authorList>
            <person name="Schuldes J."/>
            <person name="Rodriguez Orbegoso M."/>
            <person name="Schmeisser C."/>
            <person name="Krishnan H.B."/>
            <person name="Daniel R."/>
            <person name="Streit W.R."/>
        </authorList>
    </citation>
    <scope>NUCLEOTIDE SEQUENCE [LARGE SCALE GENOMIC DNA]</scope>
    <source>
        <strain evidence="1 2">USDA 257</strain>
    </source>
</reference>
<evidence type="ECO:0000313" key="2">
    <source>
        <dbReference type="Proteomes" id="UP000006180"/>
    </source>
</evidence>
<dbReference type="STRING" id="1185652.USDA257_c23790"/>
<organism evidence="1 2">
    <name type="scientific">Sinorhizobium fredii (strain USDA 257)</name>
    <dbReference type="NCBI Taxonomy" id="1185652"/>
    <lineage>
        <taxon>Bacteria</taxon>
        <taxon>Pseudomonadati</taxon>
        <taxon>Pseudomonadota</taxon>
        <taxon>Alphaproteobacteria</taxon>
        <taxon>Hyphomicrobiales</taxon>
        <taxon>Rhizobiaceae</taxon>
        <taxon>Sinorhizobium/Ensifer group</taxon>
        <taxon>Sinorhizobium</taxon>
    </lineage>
</organism>
<name>I3X500_SINF2</name>
<gene>
    <name evidence="1" type="ORF">USDA257_c23790</name>
</gene>
<evidence type="ECO:0000313" key="1">
    <source>
        <dbReference type="EMBL" id="AFL50956.1"/>
    </source>
</evidence>
<protein>
    <submittedName>
        <fullName evidence="1">Uncharacterized protein</fullName>
    </submittedName>
</protein>
<dbReference type="EMBL" id="CP003563">
    <property type="protein sequence ID" value="AFL50956.1"/>
    <property type="molecule type" value="Genomic_DNA"/>
</dbReference>
<dbReference type="Proteomes" id="UP000006180">
    <property type="component" value="Chromosome"/>
</dbReference>
<dbReference type="HOGENOM" id="CLU_3317050_0_0_5"/>
<sequence>MLNFPPRQHGGGRTLFCLEGMFAQHGGDLGTLAVLPFLD</sequence>
<proteinExistence type="predicted"/>
<dbReference type="KEGG" id="sfd:USDA257_c23790"/>
<accession>I3X500</accession>